<dbReference type="GO" id="GO:0048046">
    <property type="term" value="C:apoplast"/>
    <property type="evidence" value="ECO:0007669"/>
    <property type="project" value="UniProtKB-SubCell"/>
</dbReference>
<keyword evidence="5" id="KW-1133">Transmembrane helix</keyword>
<comment type="subunit">
    <text evidence="2 4">Homodimer.</text>
</comment>
<comment type="function">
    <text evidence="4">Dirigent proteins impart stereoselectivity on the phenoxy radical-coupling reaction, yielding optically active lignans from two molecules of coniferyl alcohol in the biosynthesis of lignans, flavonolignans, and alkaloids and thus plays a central role in plant secondary metabolism.</text>
</comment>
<dbReference type="OrthoDB" id="1864232at2759"/>
<evidence type="ECO:0000256" key="1">
    <source>
        <dbReference type="ARBA" id="ARBA00010746"/>
    </source>
</evidence>
<evidence type="ECO:0000313" key="6">
    <source>
        <dbReference type="EMBL" id="CAA3001164.1"/>
    </source>
</evidence>
<dbReference type="GO" id="GO:0009699">
    <property type="term" value="P:phenylpropanoid biosynthetic process"/>
    <property type="evidence" value="ECO:0007669"/>
    <property type="project" value="UniProtKB-ARBA"/>
</dbReference>
<dbReference type="EMBL" id="CACTIH010005739">
    <property type="protein sequence ID" value="CAA3001164.1"/>
    <property type="molecule type" value="Genomic_DNA"/>
</dbReference>
<keyword evidence="3 4" id="KW-0964">Secreted</keyword>
<sequence length="184" mass="20711">MTSFLSHRLFILYLNIFTTLLASSSAIFWENIFDTTMKRMAKTSHLHFYYHDIPSGKNPTAVTIIRGNELSFGATYMIDDALTEGPDHWSKLVGRAQGMYSIASQHDISLLMIVNFVFTDGKYNGSSLSMIGSNHVSENVREMPIVGGSGIFRLAKGYALAHTIWFDQTNRNATVEYNVTVQHF</sequence>
<dbReference type="Gene3D" id="2.40.480.10">
    <property type="entry name" value="Allene oxide cyclase-like"/>
    <property type="match status" value="1"/>
</dbReference>
<organism evidence="6 7">
    <name type="scientific">Olea europaea subsp. europaea</name>
    <dbReference type="NCBI Taxonomy" id="158383"/>
    <lineage>
        <taxon>Eukaryota</taxon>
        <taxon>Viridiplantae</taxon>
        <taxon>Streptophyta</taxon>
        <taxon>Embryophyta</taxon>
        <taxon>Tracheophyta</taxon>
        <taxon>Spermatophyta</taxon>
        <taxon>Magnoliopsida</taxon>
        <taxon>eudicotyledons</taxon>
        <taxon>Gunneridae</taxon>
        <taxon>Pentapetalae</taxon>
        <taxon>asterids</taxon>
        <taxon>lamiids</taxon>
        <taxon>Lamiales</taxon>
        <taxon>Oleaceae</taxon>
        <taxon>Oleeae</taxon>
        <taxon>Olea</taxon>
    </lineage>
</organism>
<evidence type="ECO:0000256" key="2">
    <source>
        <dbReference type="ARBA" id="ARBA00011738"/>
    </source>
</evidence>
<keyword evidence="5" id="KW-0812">Transmembrane</keyword>
<keyword evidence="7" id="KW-1185">Reference proteome</keyword>
<dbReference type="InterPro" id="IPR044859">
    <property type="entry name" value="Allene_oxi_cyc_Dirigent"/>
</dbReference>
<evidence type="ECO:0000313" key="7">
    <source>
        <dbReference type="Proteomes" id="UP000594638"/>
    </source>
</evidence>
<keyword evidence="4" id="KW-0052">Apoplast</keyword>
<dbReference type="InterPro" id="IPR004265">
    <property type="entry name" value="Dirigent"/>
</dbReference>
<dbReference type="Gramene" id="OE9A119465T1">
    <property type="protein sequence ID" value="OE9A119465C1"/>
    <property type="gene ID" value="OE9A119465"/>
</dbReference>
<keyword evidence="5" id="KW-0472">Membrane</keyword>
<comment type="similarity">
    <text evidence="1 4">Belongs to the plant dirigent protein family.</text>
</comment>
<comment type="subcellular location">
    <subcellularLocation>
        <location evidence="4">Secreted</location>
        <location evidence="4">Extracellular space</location>
        <location evidence="4">Apoplast</location>
    </subcellularLocation>
</comment>
<proteinExistence type="inferred from homology"/>
<evidence type="ECO:0000256" key="5">
    <source>
        <dbReference type="SAM" id="Phobius"/>
    </source>
</evidence>
<evidence type="ECO:0000256" key="3">
    <source>
        <dbReference type="ARBA" id="ARBA00022525"/>
    </source>
</evidence>
<dbReference type="Proteomes" id="UP000594638">
    <property type="component" value="Unassembled WGS sequence"/>
</dbReference>
<feature type="transmembrane region" description="Helical" evidence="5">
    <location>
        <begin position="12"/>
        <end position="33"/>
    </location>
</feature>
<name>A0A8S0T889_OLEEU</name>
<dbReference type="AlphaFoldDB" id="A0A8S0T889"/>
<accession>A0A8S0T889</accession>
<comment type="caution">
    <text evidence="6">The sequence shown here is derived from an EMBL/GenBank/DDBJ whole genome shotgun (WGS) entry which is preliminary data.</text>
</comment>
<dbReference type="Pfam" id="PF03018">
    <property type="entry name" value="Dirigent"/>
    <property type="match status" value="1"/>
</dbReference>
<protein>
    <recommendedName>
        <fullName evidence="4">Dirigent protein</fullName>
    </recommendedName>
</protein>
<dbReference type="PANTHER" id="PTHR21495">
    <property type="entry name" value="NUCLEOPORIN-RELATED"/>
    <property type="match status" value="1"/>
</dbReference>
<gene>
    <name evidence="6" type="ORF">OLEA9_A119465</name>
</gene>
<evidence type="ECO:0000256" key="4">
    <source>
        <dbReference type="RuleBase" id="RU363099"/>
    </source>
</evidence>
<reference evidence="6 7" key="1">
    <citation type="submission" date="2019-12" db="EMBL/GenBank/DDBJ databases">
        <authorList>
            <person name="Alioto T."/>
            <person name="Alioto T."/>
            <person name="Gomez Garrido J."/>
        </authorList>
    </citation>
    <scope>NUCLEOTIDE SEQUENCE [LARGE SCALE GENOMIC DNA]</scope>
</reference>